<keyword evidence="2" id="KW-0862">Zinc</keyword>
<dbReference type="InterPro" id="IPR021027">
    <property type="entry name" value="Transposase_put_HTH"/>
</dbReference>
<dbReference type="Proteomes" id="UP000054558">
    <property type="component" value="Unassembled WGS sequence"/>
</dbReference>
<evidence type="ECO:0000259" key="6">
    <source>
        <dbReference type="PROSITE" id="PS51736"/>
    </source>
</evidence>
<dbReference type="NCBIfam" id="NF033518">
    <property type="entry name" value="transpos_IS607"/>
    <property type="match status" value="1"/>
</dbReference>
<name>A0A1Y1ITS5_KLENI</name>
<dbReference type="Pfam" id="PF12323">
    <property type="entry name" value="HTH_OrfB_IS605"/>
    <property type="match status" value="1"/>
</dbReference>
<dbReference type="EMBL" id="DF237866">
    <property type="protein sequence ID" value="GAQ92077.1"/>
    <property type="molecule type" value="Genomic_DNA"/>
</dbReference>
<protein>
    <submittedName>
        <fullName evidence="7">Putative Transposase IS605 OrfB C-terminal</fullName>
    </submittedName>
</protein>
<organism evidence="7 8">
    <name type="scientific">Klebsormidium nitens</name>
    <name type="common">Green alga</name>
    <name type="synonym">Ulothrix nitens</name>
    <dbReference type="NCBI Taxonomy" id="105231"/>
    <lineage>
        <taxon>Eukaryota</taxon>
        <taxon>Viridiplantae</taxon>
        <taxon>Streptophyta</taxon>
        <taxon>Klebsormidiophyceae</taxon>
        <taxon>Klebsormidiales</taxon>
        <taxon>Klebsormidiaceae</taxon>
        <taxon>Klebsormidium</taxon>
    </lineage>
</organism>
<dbReference type="OrthoDB" id="2556737at2759"/>
<evidence type="ECO:0000313" key="8">
    <source>
        <dbReference type="Proteomes" id="UP000054558"/>
    </source>
</evidence>
<reference evidence="7 8" key="1">
    <citation type="journal article" date="2014" name="Nat. Commun.">
        <title>Klebsormidium flaccidum genome reveals primary factors for plant terrestrial adaptation.</title>
        <authorList>
            <person name="Hori K."/>
            <person name="Maruyama F."/>
            <person name="Fujisawa T."/>
            <person name="Togashi T."/>
            <person name="Yamamoto N."/>
            <person name="Seo M."/>
            <person name="Sato S."/>
            <person name="Yamada T."/>
            <person name="Mori H."/>
            <person name="Tajima N."/>
            <person name="Moriyama T."/>
            <person name="Ikeuchi M."/>
            <person name="Watanabe M."/>
            <person name="Wada H."/>
            <person name="Kobayashi K."/>
            <person name="Saito M."/>
            <person name="Masuda T."/>
            <person name="Sasaki-Sekimoto Y."/>
            <person name="Mashiguchi K."/>
            <person name="Awai K."/>
            <person name="Shimojima M."/>
            <person name="Masuda S."/>
            <person name="Iwai M."/>
            <person name="Nobusawa T."/>
            <person name="Narise T."/>
            <person name="Kondo S."/>
            <person name="Saito H."/>
            <person name="Sato R."/>
            <person name="Murakawa M."/>
            <person name="Ihara Y."/>
            <person name="Oshima-Yamada Y."/>
            <person name="Ohtaka K."/>
            <person name="Satoh M."/>
            <person name="Sonobe K."/>
            <person name="Ishii M."/>
            <person name="Ohtani R."/>
            <person name="Kanamori-Sato M."/>
            <person name="Honoki R."/>
            <person name="Miyazaki D."/>
            <person name="Mochizuki H."/>
            <person name="Umetsu J."/>
            <person name="Higashi K."/>
            <person name="Shibata D."/>
            <person name="Kamiya Y."/>
            <person name="Sato N."/>
            <person name="Nakamura Y."/>
            <person name="Tabata S."/>
            <person name="Ida S."/>
            <person name="Kurokawa K."/>
            <person name="Ohta H."/>
        </authorList>
    </citation>
    <scope>NUCLEOTIDE SEQUENCE [LARGE SCALE GENOMIC DNA]</scope>
    <source>
        <strain evidence="7 8">NIES-2285</strain>
    </source>
</reference>
<dbReference type="InterPro" id="IPR048046">
    <property type="entry name" value="Transpos_IS607"/>
</dbReference>
<keyword evidence="8" id="KW-1185">Reference proteome</keyword>
<dbReference type="InterPro" id="IPR051491">
    <property type="entry name" value="Recombinase/Transposase-rel"/>
</dbReference>
<dbReference type="GO" id="GO:0003677">
    <property type="term" value="F:DNA binding"/>
    <property type="evidence" value="ECO:0007669"/>
    <property type="project" value="UniProtKB-KW"/>
</dbReference>
<dbReference type="AlphaFoldDB" id="A0A1Y1ITS5"/>
<dbReference type="InterPro" id="IPR010095">
    <property type="entry name" value="Cas12f1-like_TNB"/>
</dbReference>
<evidence type="ECO:0000256" key="3">
    <source>
        <dbReference type="ARBA" id="ARBA00022908"/>
    </source>
</evidence>
<sequence>MTNEQRYLGTHAAKQVLGVCGATLRQWADSGLITSFKTPGGKYRYLIDNVISGGSADTRAEELQRPATEKQKVCYCRVSSLGQKADLDRQAQYMQSRYPEHTIIRDIGSGINFKRKGLQTILELAFRGRLEEVVVAYRDRLCRFAYELVAWIFHQHGVRLVVLNEEEGRTILKRWFGCARKTYNMALEALKKRTAHKRTEAWLKNRFTRASNVSKANSFLLDTPTHVRDGAIADLMKGLRNEVAKKRKNGSHAFEMRYRSKKEVQSLYLEKTAIKKLIHADSHSDFLSMYPTHVTNAIFLISKKASLLNCRGKVSFDARLVMDKLGHFHIHATVEKDEIPSENQGRGIVALDPGVRTFMTAYSPSDNVAFQIAPGCIQRMVRLEHHIDRLRSEISLLPPQCKGRARRMRKAALRLHKRVSNLTSEVHWKVAQFLTDRFQTIVLPPFATQEMCSRTGDRQRRIGKSTSRKMHLWGHYTFRTRLAMKCKERGCDLKVLDEVYTTKTCTGCGWVHDTIGGSKVFLCQGCGLETDRDINGARNIFLKHHKRLMGGSLPS</sequence>
<dbReference type="PANTHER" id="PTHR36172:SF1">
    <property type="entry name" value="RESOLVASE-RELATED"/>
    <property type="match status" value="1"/>
</dbReference>
<dbReference type="PROSITE" id="PS00397">
    <property type="entry name" value="RECOMBINASES_1"/>
    <property type="match status" value="1"/>
</dbReference>
<evidence type="ECO:0000256" key="2">
    <source>
        <dbReference type="ARBA" id="ARBA00022833"/>
    </source>
</evidence>
<dbReference type="GO" id="GO:0000150">
    <property type="term" value="F:DNA strand exchange activity"/>
    <property type="evidence" value="ECO:0007669"/>
    <property type="project" value="InterPro"/>
</dbReference>
<accession>A0A1Y1ITS5</accession>
<evidence type="ECO:0000256" key="1">
    <source>
        <dbReference type="ARBA" id="ARBA00022723"/>
    </source>
</evidence>
<evidence type="ECO:0000256" key="5">
    <source>
        <dbReference type="ARBA" id="ARBA00023172"/>
    </source>
</evidence>
<keyword evidence="1" id="KW-0479">Metal-binding</keyword>
<dbReference type="OMA" id="RINHRIT"/>
<dbReference type="SMART" id="SM00857">
    <property type="entry name" value="Resolvase"/>
    <property type="match status" value="1"/>
</dbReference>
<keyword evidence="5" id="KW-0233">DNA recombination</keyword>
<proteinExistence type="predicted"/>
<evidence type="ECO:0000256" key="4">
    <source>
        <dbReference type="ARBA" id="ARBA00023125"/>
    </source>
</evidence>
<dbReference type="Pfam" id="PF07282">
    <property type="entry name" value="Cas12f1-like_TNB"/>
    <property type="match status" value="1"/>
</dbReference>
<gene>
    <name evidence="7" type="ORF">KFL_009170070</name>
</gene>
<dbReference type="InterPro" id="IPR006119">
    <property type="entry name" value="Resolv_N"/>
</dbReference>
<dbReference type="NCBIfam" id="NF040570">
    <property type="entry name" value="guided_TnpB"/>
    <property type="match status" value="1"/>
</dbReference>
<keyword evidence="4" id="KW-0238">DNA-binding</keyword>
<dbReference type="GO" id="GO:0046872">
    <property type="term" value="F:metal ion binding"/>
    <property type="evidence" value="ECO:0007669"/>
    <property type="project" value="UniProtKB-KW"/>
</dbReference>
<evidence type="ECO:0000313" key="7">
    <source>
        <dbReference type="EMBL" id="GAQ92077.1"/>
    </source>
</evidence>
<dbReference type="PANTHER" id="PTHR36172">
    <property type="match status" value="1"/>
</dbReference>
<dbReference type="InterPro" id="IPR006118">
    <property type="entry name" value="Recombinase_CS"/>
</dbReference>
<dbReference type="InterPro" id="IPR036162">
    <property type="entry name" value="Resolvase-like_N_sf"/>
</dbReference>
<feature type="domain" description="Resolvase/invertase-type recombinase catalytic" evidence="6">
    <location>
        <begin position="71"/>
        <end position="210"/>
    </location>
</feature>
<dbReference type="GO" id="GO:0015074">
    <property type="term" value="P:DNA integration"/>
    <property type="evidence" value="ECO:0007669"/>
    <property type="project" value="UniProtKB-KW"/>
</dbReference>
<dbReference type="Gene3D" id="3.40.50.1390">
    <property type="entry name" value="Resolvase, N-terminal catalytic domain"/>
    <property type="match status" value="1"/>
</dbReference>
<keyword evidence="3" id="KW-0229">DNA integration</keyword>
<dbReference type="SUPFAM" id="SSF53041">
    <property type="entry name" value="Resolvase-like"/>
    <property type="match status" value="1"/>
</dbReference>
<dbReference type="Pfam" id="PF00239">
    <property type="entry name" value="Resolvase"/>
    <property type="match status" value="1"/>
</dbReference>
<dbReference type="PROSITE" id="PS51736">
    <property type="entry name" value="RECOMBINASES_3"/>
    <property type="match status" value="1"/>
</dbReference>